<reference evidence="2 3" key="1">
    <citation type="journal article" date="2013" name="BMC Genomics">
        <title>The miniature genome of a carnivorous plant Genlisea aurea contains a low number of genes and short non-coding sequences.</title>
        <authorList>
            <person name="Leushkin E.V."/>
            <person name="Sutormin R.A."/>
            <person name="Nabieva E.R."/>
            <person name="Penin A.A."/>
            <person name="Kondrashov A.S."/>
            <person name="Logacheva M.D."/>
        </authorList>
    </citation>
    <scope>NUCLEOTIDE SEQUENCE [LARGE SCALE GENOMIC DNA]</scope>
</reference>
<proteinExistence type="predicted"/>
<comment type="caution">
    <text evidence="2">The sequence shown here is derived from an EMBL/GenBank/DDBJ whole genome shotgun (WGS) entry which is preliminary data.</text>
</comment>
<feature type="compositionally biased region" description="Basic and acidic residues" evidence="1">
    <location>
        <begin position="67"/>
        <end position="82"/>
    </location>
</feature>
<feature type="non-terminal residue" evidence="2">
    <location>
        <position position="1"/>
    </location>
</feature>
<organism evidence="2 3">
    <name type="scientific">Genlisea aurea</name>
    <dbReference type="NCBI Taxonomy" id="192259"/>
    <lineage>
        <taxon>Eukaryota</taxon>
        <taxon>Viridiplantae</taxon>
        <taxon>Streptophyta</taxon>
        <taxon>Embryophyta</taxon>
        <taxon>Tracheophyta</taxon>
        <taxon>Spermatophyta</taxon>
        <taxon>Magnoliopsida</taxon>
        <taxon>eudicotyledons</taxon>
        <taxon>Gunneridae</taxon>
        <taxon>Pentapetalae</taxon>
        <taxon>asterids</taxon>
        <taxon>lamiids</taxon>
        <taxon>Lamiales</taxon>
        <taxon>Lentibulariaceae</taxon>
        <taxon>Genlisea</taxon>
    </lineage>
</organism>
<feature type="compositionally biased region" description="Polar residues" evidence="1">
    <location>
        <begin position="56"/>
        <end position="66"/>
    </location>
</feature>
<name>S8E1F4_9LAMI</name>
<feature type="compositionally biased region" description="Polar residues" evidence="1">
    <location>
        <begin position="89"/>
        <end position="99"/>
    </location>
</feature>
<dbReference type="OrthoDB" id="4096362at2759"/>
<dbReference type="EMBL" id="AUSU01003838">
    <property type="protein sequence ID" value="EPS66142.1"/>
    <property type="molecule type" value="Genomic_DNA"/>
</dbReference>
<evidence type="ECO:0000313" key="3">
    <source>
        <dbReference type="Proteomes" id="UP000015453"/>
    </source>
</evidence>
<evidence type="ECO:0000256" key="1">
    <source>
        <dbReference type="SAM" id="MobiDB-lite"/>
    </source>
</evidence>
<dbReference type="Proteomes" id="UP000015453">
    <property type="component" value="Unassembled WGS sequence"/>
</dbReference>
<keyword evidence="3" id="KW-1185">Reference proteome</keyword>
<sequence length="108" mass="12647">QSTYENFRYRYNSRVNPYNKGVIRNFTETFCSRIPPSKNDFQADVPRKFYNHHHPGNSSWNSSYLENSKREHDHVKSRRAEGAYDVETAATTRIPSVASSDDGRTENW</sequence>
<protein>
    <submittedName>
        <fullName evidence="2">Uncharacterized protein</fullName>
    </submittedName>
</protein>
<accession>S8E1F4</accession>
<evidence type="ECO:0000313" key="2">
    <source>
        <dbReference type="EMBL" id="EPS66142.1"/>
    </source>
</evidence>
<gene>
    <name evidence="2" type="ORF">M569_08636</name>
</gene>
<dbReference type="AlphaFoldDB" id="S8E1F4"/>
<feature type="region of interest" description="Disordered" evidence="1">
    <location>
        <begin position="49"/>
        <end position="108"/>
    </location>
</feature>
<feature type="non-terminal residue" evidence="2">
    <location>
        <position position="108"/>
    </location>
</feature>